<gene>
    <name evidence="1" type="ORF">CC78DRAFT_566797</name>
</gene>
<keyword evidence="2" id="KW-1185">Reference proteome</keyword>
<sequence length="935" mass="105212">MPQSPVAWTALGQVRSLLGQALQSTAHPLEFALTELHLSLQAFIQISTPSQQNSRNHAFEFLGAGLLDTIHAATVSTLEYECQDANSLVDDSHSERTAAYIPSESPEDVFRTNSETKKISALFSHYASLIRNLQSAIKQYAERQVRLKTQTHTNSARLAQILDRFFRGIQPAVPNSDPHRIPSSDVFEAEEIAAAVERVSQMKANIPTSGLGTATATKVSRAIFWLESARSRIHPKLRGLIHDDEEASPIVSTPLAPSSPEVNILFDLIKSSWLLVDIDHSDEYDSLPEEVQWLLAFLQSLYSAKALIIDYSKLETQWPSISKLALPWELSLSVHSTVLPLSSASTAEAPSISSEMEQYPTSVNTLVHSTKFRPKIRPFDATEPLHRSNQSAGYDCADSAWSPYQPLTQQRANISSKPSNQSKIPLSVANQCSPSSQTQTPEIITPDQQTAAWVQSVAEHRKRNIAGINIQENEMTTNKENANIYGSATARTPSSKFLSSHLRPTLHKPIAISQQFVSEKIPINANQFPNHLQAPPGNVLGYSSSFPGKPGDQFSPNLHYSDLIPIVAPSSGLLVRDLEENTLDLQVADYSTVKPHEIEIANSETKEMWHTRLETSFVEDLLSPEWVQSSVKVFRGEWAYNGPNYRLWVDRKDIFPREIIFGIQRTELVPVYAFPRHTPTTTSTVPEDIYLRATGADLRVRFRFQRSSLEGGLLGYLFEGEYRIQGLLFQPKKDEAEFCSRTSLQVWRDSSSSSVDSNNTKASPVSSKVSAVPKTFGQHNQELRYNHLKASRVFFFMEFDIYVLFISDRLELRKPRTRKFKAKSAPSASLTIFPKRSDAVKYLRIRRLHGTPNSLPGIPLDSTCLRFDDQNRDDWYRSYESIRIDFSSEEDFEANFTEQVNHWREQRKAMDRLRRGQQLPIVQTKGVLVKASDAV</sequence>
<proteinExistence type="predicted"/>
<dbReference type="EMBL" id="ML986597">
    <property type="protein sequence ID" value="KAF2266552.1"/>
    <property type="molecule type" value="Genomic_DNA"/>
</dbReference>
<protein>
    <submittedName>
        <fullName evidence="1">Uncharacterized protein</fullName>
    </submittedName>
</protein>
<name>A0A9P4KET3_9PLEO</name>
<dbReference type="Proteomes" id="UP000800093">
    <property type="component" value="Unassembled WGS sequence"/>
</dbReference>
<organism evidence="1 2">
    <name type="scientific">Lojkania enalia</name>
    <dbReference type="NCBI Taxonomy" id="147567"/>
    <lineage>
        <taxon>Eukaryota</taxon>
        <taxon>Fungi</taxon>
        <taxon>Dikarya</taxon>
        <taxon>Ascomycota</taxon>
        <taxon>Pezizomycotina</taxon>
        <taxon>Dothideomycetes</taxon>
        <taxon>Pleosporomycetidae</taxon>
        <taxon>Pleosporales</taxon>
        <taxon>Pleosporales incertae sedis</taxon>
        <taxon>Lojkania</taxon>
    </lineage>
</organism>
<comment type="caution">
    <text evidence="1">The sequence shown here is derived from an EMBL/GenBank/DDBJ whole genome shotgun (WGS) entry which is preliminary data.</text>
</comment>
<accession>A0A9P4KET3</accession>
<reference evidence="2" key="1">
    <citation type="journal article" date="2020" name="Stud. Mycol.">
        <title>101 Dothideomycetes genomes: A test case for predicting lifestyles and emergence of pathogens.</title>
        <authorList>
            <person name="Haridas S."/>
            <person name="Albert R."/>
            <person name="Binder M."/>
            <person name="Bloem J."/>
            <person name="LaButti K."/>
            <person name="Salamov A."/>
            <person name="Andreopoulos B."/>
            <person name="Baker S."/>
            <person name="Barry K."/>
            <person name="Bills G."/>
            <person name="Bluhm B."/>
            <person name="Cannon C."/>
            <person name="Castanera R."/>
            <person name="Culley D."/>
            <person name="Daum C."/>
            <person name="Ezra D."/>
            <person name="Gonzalez J."/>
            <person name="Henrissat B."/>
            <person name="Kuo A."/>
            <person name="Liang C."/>
            <person name="Lipzen A."/>
            <person name="Lutzoni F."/>
            <person name="Magnuson J."/>
            <person name="Mondo S."/>
            <person name="Nolan M."/>
            <person name="Ohm R."/>
            <person name="Pangilinan J."/>
            <person name="Park H.-J."/>
            <person name="Ramirez L."/>
            <person name="Alfaro M."/>
            <person name="Sun H."/>
            <person name="Tritt A."/>
            <person name="Yoshinaga Y."/>
            <person name="Zwiers L.-H."/>
            <person name="Turgeon B."/>
            <person name="Goodwin S."/>
            <person name="Spatafora J."/>
            <person name="Crous P."/>
            <person name="Grigoriev I."/>
        </authorList>
    </citation>
    <scope>NUCLEOTIDE SEQUENCE [LARGE SCALE GENOMIC DNA]</scope>
    <source>
        <strain evidence="2">CBS 304.66</strain>
    </source>
</reference>
<evidence type="ECO:0000313" key="1">
    <source>
        <dbReference type="EMBL" id="KAF2266552.1"/>
    </source>
</evidence>
<dbReference type="AlphaFoldDB" id="A0A9P4KET3"/>
<dbReference type="OrthoDB" id="5354616at2759"/>
<evidence type="ECO:0000313" key="2">
    <source>
        <dbReference type="Proteomes" id="UP000800093"/>
    </source>
</evidence>